<reference evidence="3" key="1">
    <citation type="submission" date="2021-01" db="EMBL/GenBank/DDBJ databases">
        <title>Whole genome shotgun sequence of Rugosimonospora africana NBRC 104875.</title>
        <authorList>
            <person name="Komaki H."/>
            <person name="Tamura T."/>
        </authorList>
    </citation>
    <scope>NUCLEOTIDE SEQUENCE</scope>
    <source>
        <strain evidence="3">NBRC 104875</strain>
    </source>
</reference>
<keyword evidence="2" id="KW-1133">Transmembrane helix</keyword>
<keyword evidence="2" id="KW-0472">Membrane</keyword>
<sequence length="241" mass="24820">MIVGSLLLILVAVGLLGLGLVSGSNAFLIGSIAASLLAAILLIVGARRAAASRAAANGRSSRGLDPSGLVDTMAGQAEARDPRGGSDAREALRQAARGNRMGAAPGERDGALGDPMAGDTIIDEAPTQVFIPPQSRMGMSPERDLDDPDGEEFGGAEFGDEDPPDEPAAQVVSPQDAARVAQMSTEVLVIDGRPRYHHPACVHLLGRENEPLPVSEAVDLGFTPCGLCEPDAAMLAEARRA</sequence>
<feature type="compositionally biased region" description="Acidic residues" evidence="1">
    <location>
        <begin position="144"/>
        <end position="165"/>
    </location>
</feature>
<keyword evidence="2" id="KW-0812">Transmembrane</keyword>
<evidence type="ECO:0000313" key="3">
    <source>
        <dbReference type="EMBL" id="GIH19066.1"/>
    </source>
</evidence>
<proteinExistence type="predicted"/>
<organism evidence="3 4">
    <name type="scientific">Rugosimonospora africana</name>
    <dbReference type="NCBI Taxonomy" id="556532"/>
    <lineage>
        <taxon>Bacteria</taxon>
        <taxon>Bacillati</taxon>
        <taxon>Actinomycetota</taxon>
        <taxon>Actinomycetes</taxon>
        <taxon>Micromonosporales</taxon>
        <taxon>Micromonosporaceae</taxon>
        <taxon>Rugosimonospora</taxon>
    </lineage>
</organism>
<name>A0A8J3QYV7_9ACTN</name>
<feature type="transmembrane region" description="Helical" evidence="2">
    <location>
        <begin position="27"/>
        <end position="46"/>
    </location>
</feature>
<keyword evidence="4" id="KW-1185">Reference proteome</keyword>
<comment type="caution">
    <text evidence="3">The sequence shown here is derived from an EMBL/GenBank/DDBJ whole genome shotgun (WGS) entry which is preliminary data.</text>
</comment>
<feature type="region of interest" description="Disordered" evidence="1">
    <location>
        <begin position="96"/>
        <end position="169"/>
    </location>
</feature>
<dbReference type="RefSeq" id="WP_203922540.1">
    <property type="nucleotide sequence ID" value="NZ_BONZ01000076.1"/>
</dbReference>
<gene>
    <name evidence="3" type="ORF">Raf01_72380</name>
</gene>
<dbReference type="Proteomes" id="UP000642748">
    <property type="component" value="Unassembled WGS sequence"/>
</dbReference>
<dbReference type="EMBL" id="BONZ01000076">
    <property type="protein sequence ID" value="GIH19066.1"/>
    <property type="molecule type" value="Genomic_DNA"/>
</dbReference>
<evidence type="ECO:0000313" key="4">
    <source>
        <dbReference type="Proteomes" id="UP000642748"/>
    </source>
</evidence>
<dbReference type="AlphaFoldDB" id="A0A8J3QYV7"/>
<protein>
    <recommendedName>
        <fullName evidence="5">Clumping factor A</fullName>
    </recommendedName>
</protein>
<evidence type="ECO:0008006" key="5">
    <source>
        <dbReference type="Google" id="ProtNLM"/>
    </source>
</evidence>
<evidence type="ECO:0000256" key="1">
    <source>
        <dbReference type="SAM" id="MobiDB-lite"/>
    </source>
</evidence>
<accession>A0A8J3QYV7</accession>
<evidence type="ECO:0000256" key="2">
    <source>
        <dbReference type="SAM" id="Phobius"/>
    </source>
</evidence>